<proteinExistence type="predicted"/>
<protein>
    <recommendedName>
        <fullName evidence="4">Helitron helicase-like domain-containing protein</fullName>
    </recommendedName>
</protein>
<evidence type="ECO:0000313" key="2">
    <source>
        <dbReference type="EMBL" id="GBM03503.1"/>
    </source>
</evidence>
<dbReference type="AlphaFoldDB" id="A0A4Y2CGM9"/>
<dbReference type="Proteomes" id="UP000499080">
    <property type="component" value="Unassembled WGS sequence"/>
</dbReference>
<dbReference type="PANTHER" id="PTHR45786:SF74">
    <property type="entry name" value="ATP-DEPENDENT DNA HELICASE"/>
    <property type="match status" value="1"/>
</dbReference>
<evidence type="ECO:0000256" key="1">
    <source>
        <dbReference type="SAM" id="MobiDB-lite"/>
    </source>
</evidence>
<feature type="region of interest" description="Disordered" evidence="1">
    <location>
        <begin position="1"/>
        <end position="37"/>
    </location>
</feature>
<name>A0A4Y2CGM9_ARAVE</name>
<organism evidence="2 3">
    <name type="scientific">Araneus ventricosus</name>
    <name type="common">Orbweaver spider</name>
    <name type="synonym">Epeira ventricosa</name>
    <dbReference type="NCBI Taxonomy" id="182803"/>
    <lineage>
        <taxon>Eukaryota</taxon>
        <taxon>Metazoa</taxon>
        <taxon>Ecdysozoa</taxon>
        <taxon>Arthropoda</taxon>
        <taxon>Chelicerata</taxon>
        <taxon>Arachnida</taxon>
        <taxon>Araneae</taxon>
        <taxon>Araneomorphae</taxon>
        <taxon>Entelegynae</taxon>
        <taxon>Araneoidea</taxon>
        <taxon>Araneidae</taxon>
        <taxon>Araneus</taxon>
    </lineage>
</organism>
<accession>A0A4Y2CGM9</accession>
<feature type="compositionally biased region" description="Basic residues" evidence="1">
    <location>
        <begin position="1"/>
        <end position="10"/>
    </location>
</feature>
<keyword evidence="3" id="KW-1185">Reference proteome</keyword>
<dbReference type="EMBL" id="BGPR01000192">
    <property type="protein sequence ID" value="GBM03503.1"/>
    <property type="molecule type" value="Genomic_DNA"/>
</dbReference>
<feature type="compositionally biased region" description="Polar residues" evidence="1">
    <location>
        <begin position="24"/>
        <end position="37"/>
    </location>
</feature>
<dbReference type="OrthoDB" id="8040188at2759"/>
<gene>
    <name evidence="2" type="ORF">AVEN_95399_1</name>
</gene>
<sequence>MAPPRKRKYARSIQRRERERITASRANESSELCQQRQLADSERTAAARACETEAERYRRQAANAERMAVARASETVEERCRRQTADAQRISNARYEVWRQKENSAFQYNSNICYESDPLIAIGRMTLECNFCQALRWKGESPGMCCSNGKIRCHSLQAPPEPLYTLLTADYSDAVHFQDNVRKYNACFQMSSFGSTKEIREAGFMPTFKVQGQVYHRIGSLQPLRNEEPKFLQIYFVGDKDKQIEQCCRNISNTRPSTVSQIQDMLHQHNSYVQSFKYAMEKMSPELKVVIYADKTPSSQHERRYNAPETSEVAIILAGDKQGSRDISLELRSNIAETHCAYDTLKYPLLFWQGEDGYNF</sequence>
<dbReference type="PANTHER" id="PTHR45786">
    <property type="entry name" value="DNA BINDING PROTEIN-LIKE"/>
    <property type="match status" value="1"/>
</dbReference>
<evidence type="ECO:0008006" key="4">
    <source>
        <dbReference type="Google" id="ProtNLM"/>
    </source>
</evidence>
<reference evidence="2 3" key="1">
    <citation type="journal article" date="2019" name="Sci. Rep.">
        <title>Orb-weaving spider Araneus ventricosus genome elucidates the spidroin gene catalogue.</title>
        <authorList>
            <person name="Kono N."/>
            <person name="Nakamura H."/>
            <person name="Ohtoshi R."/>
            <person name="Moran D.A.P."/>
            <person name="Shinohara A."/>
            <person name="Yoshida Y."/>
            <person name="Fujiwara M."/>
            <person name="Mori M."/>
            <person name="Tomita M."/>
            <person name="Arakawa K."/>
        </authorList>
    </citation>
    <scope>NUCLEOTIDE SEQUENCE [LARGE SCALE GENOMIC DNA]</scope>
</reference>
<evidence type="ECO:0000313" key="3">
    <source>
        <dbReference type="Proteomes" id="UP000499080"/>
    </source>
</evidence>
<comment type="caution">
    <text evidence="2">The sequence shown here is derived from an EMBL/GenBank/DDBJ whole genome shotgun (WGS) entry which is preliminary data.</text>
</comment>